<accession>A0A1K2IP59</accession>
<dbReference type="RefSeq" id="WP_170857293.1">
    <property type="nucleotide sequence ID" value="NZ_FPKW01000006.1"/>
</dbReference>
<dbReference type="EMBL" id="FPKW01000006">
    <property type="protein sequence ID" value="SFZ94229.1"/>
    <property type="molecule type" value="Genomic_DNA"/>
</dbReference>
<evidence type="ECO:0000313" key="1">
    <source>
        <dbReference type="EMBL" id="SFZ94229.1"/>
    </source>
</evidence>
<dbReference type="Proteomes" id="UP000182034">
    <property type="component" value="Unassembled WGS sequence"/>
</dbReference>
<gene>
    <name evidence="1" type="ORF">SAMN05216324_106159</name>
</gene>
<sequence length="107" mass="12560">MNSITVFTYKFLSNENIENRIVRKKPVSNEIKNTSSKKLHSKQLLEVLPESLPIAQYICKNVAVNNMKNAIPFFFKNKIILDFRKEIFFFKCCGFINFNLKFDISCL</sequence>
<dbReference type="AlphaFoldDB" id="A0A1K2IP59"/>
<name>A0A1K2IP59_9FLAO</name>
<protein>
    <submittedName>
        <fullName evidence="1">Uncharacterized protein</fullName>
    </submittedName>
</protein>
<reference evidence="2" key="1">
    <citation type="submission" date="2016-10" db="EMBL/GenBank/DDBJ databases">
        <authorList>
            <person name="Varghese N."/>
            <person name="Submissions S."/>
        </authorList>
    </citation>
    <scope>NUCLEOTIDE SEQUENCE [LARGE SCALE GENOMIC DNA]</scope>
    <source>
        <strain evidence="2">SUR2</strain>
    </source>
</reference>
<keyword evidence="2" id="KW-1185">Reference proteome</keyword>
<evidence type="ECO:0000313" key="2">
    <source>
        <dbReference type="Proteomes" id="UP000182034"/>
    </source>
</evidence>
<proteinExistence type="predicted"/>
<organism evidence="1 2">
    <name type="scientific">Chryseobacterium limigenitum</name>
    <dbReference type="NCBI Taxonomy" id="1612149"/>
    <lineage>
        <taxon>Bacteria</taxon>
        <taxon>Pseudomonadati</taxon>
        <taxon>Bacteroidota</taxon>
        <taxon>Flavobacteriia</taxon>
        <taxon>Flavobacteriales</taxon>
        <taxon>Weeksellaceae</taxon>
        <taxon>Chryseobacterium group</taxon>
        <taxon>Chryseobacterium</taxon>
    </lineage>
</organism>